<proteinExistence type="predicted"/>
<evidence type="ECO:0000256" key="1">
    <source>
        <dbReference type="ARBA" id="ARBA00022857"/>
    </source>
</evidence>
<accession>A0ABV4BUK1</accession>
<sequence>MIDCYLLNGFFYEIKKSFNDLTEINNSLKENLKLLNSMPVEVIILMLDEYSKRLSKDKQLLKIEGAAYLCFYFRKSNVEKLIKINLKDKRYLDEFVSIGNGRFIKAQGRGYSCHWIAGNVYTLALYSIFQSLIAKNSNLVRVPEKSIPIVLKLLKPLDNIEVPYNNKIYSSKDILKNIVLVYFPSEDQFLNKSMSIAADSRIIWGGEKAVNYITSLPKKTTCKDVIFGPKYSFAVFDRDAVESDRCSAYMDKFVMDIALFEQKACSSPHVLFVEESNVSLKDIVKMLEGSFQKMGRRYKNTLDESICADIINQRGIYSLSLDKDICCSKGLEYTILIDDKITLEKPVGGRCIFIKKINSIFDIKDLITRRIQTIGYAIGDKNKLFKFADMVTAVGVNRVVNVGSMNNYDSPWDGYFMINELVMWCSLDT</sequence>
<gene>
    <name evidence="2" type="ORF">AB8U03_14365</name>
</gene>
<dbReference type="Pfam" id="PF05893">
    <property type="entry name" value="LuxC"/>
    <property type="match status" value="1"/>
</dbReference>
<dbReference type="RefSeq" id="WP_369705255.1">
    <property type="nucleotide sequence ID" value="NZ_JBGEWD010000017.1"/>
</dbReference>
<protein>
    <submittedName>
        <fullName evidence="2">Acyl-CoA reductase</fullName>
    </submittedName>
</protein>
<keyword evidence="1" id="KW-0521">NADP</keyword>
<keyword evidence="3" id="KW-1185">Reference proteome</keyword>
<comment type="caution">
    <text evidence="2">The sequence shown here is derived from an EMBL/GenBank/DDBJ whole genome shotgun (WGS) entry which is preliminary data.</text>
</comment>
<dbReference type="InterPro" id="IPR008670">
    <property type="entry name" value="CoA_reduct_LuxC"/>
</dbReference>
<reference evidence="2 3" key="1">
    <citation type="submission" date="2024-08" db="EMBL/GenBank/DDBJ databases">
        <title>Clostridium lapicellarii sp. nov., and Clostridium renhuaiense sp. nov., two species isolated from the mud in a fermentation cellar used for producing sauce-flavour Chinese liquors.</title>
        <authorList>
            <person name="Yang F."/>
            <person name="Wang H."/>
            <person name="Chen L.Q."/>
            <person name="Zhou N."/>
            <person name="Lu J.J."/>
            <person name="Pu X.X."/>
            <person name="Wan B."/>
            <person name="Wang L."/>
            <person name="Liu S.J."/>
        </authorList>
    </citation>
    <scope>NUCLEOTIDE SEQUENCE [LARGE SCALE GENOMIC DNA]</scope>
    <source>
        <strain evidence="2 3">MT-5</strain>
    </source>
</reference>
<organism evidence="2 3">
    <name type="scientific">Clostridium moutaii</name>
    <dbReference type="NCBI Taxonomy" id="3240932"/>
    <lineage>
        <taxon>Bacteria</taxon>
        <taxon>Bacillati</taxon>
        <taxon>Bacillota</taxon>
        <taxon>Clostridia</taxon>
        <taxon>Eubacteriales</taxon>
        <taxon>Clostridiaceae</taxon>
        <taxon>Clostridium</taxon>
    </lineage>
</organism>
<dbReference type="EMBL" id="JBGEWD010000017">
    <property type="protein sequence ID" value="MEY8001361.1"/>
    <property type="molecule type" value="Genomic_DNA"/>
</dbReference>
<dbReference type="Proteomes" id="UP001564657">
    <property type="component" value="Unassembled WGS sequence"/>
</dbReference>
<evidence type="ECO:0000313" key="3">
    <source>
        <dbReference type="Proteomes" id="UP001564657"/>
    </source>
</evidence>
<name>A0ABV4BUK1_9CLOT</name>
<evidence type="ECO:0000313" key="2">
    <source>
        <dbReference type="EMBL" id="MEY8001361.1"/>
    </source>
</evidence>